<dbReference type="PROSITE" id="PS51257">
    <property type="entry name" value="PROKAR_LIPOPROTEIN"/>
    <property type="match status" value="1"/>
</dbReference>
<evidence type="ECO:0000313" key="1">
    <source>
        <dbReference type="EMBL" id="MBB5285526.1"/>
    </source>
</evidence>
<dbReference type="RefSeq" id="WP_184175760.1">
    <property type="nucleotide sequence ID" value="NZ_JACHGF010000005.1"/>
</dbReference>
<accession>A0A840TMP0</accession>
<gene>
    <name evidence="1" type="ORF">HNQ92_003683</name>
</gene>
<sequence length="233" mass="25856">MKPVTLLVLATLLSCQRPEPAPELPEYESRLEFACHDNLSEYYGKATLKNQRLCYSTNETFYENFAYGATSIVTGDGSVPHNPGAAPTGMQVAFGVGGLGAPKVPPAPLFFTIKTPSFTSSVRAFFLENIQKGAELNMLSTETTKQSLQAIKSLFTIEFFGQYEARSGLTSVANLRTWSGPQDPNTAYLRVLEMEEKEDGSFDIAFAFRCKMYDNDGFYLEVTDGEIRTNIRF</sequence>
<dbReference type="AlphaFoldDB" id="A0A840TMP0"/>
<evidence type="ECO:0008006" key="3">
    <source>
        <dbReference type="Google" id="ProtNLM"/>
    </source>
</evidence>
<comment type="caution">
    <text evidence="1">The sequence shown here is derived from an EMBL/GenBank/DDBJ whole genome shotgun (WGS) entry which is preliminary data.</text>
</comment>
<reference evidence="1 2" key="1">
    <citation type="submission" date="2020-08" db="EMBL/GenBank/DDBJ databases">
        <title>Genomic Encyclopedia of Type Strains, Phase IV (KMG-IV): sequencing the most valuable type-strain genomes for metagenomic binning, comparative biology and taxonomic classification.</title>
        <authorList>
            <person name="Goeker M."/>
        </authorList>
    </citation>
    <scope>NUCLEOTIDE SEQUENCE [LARGE SCALE GENOMIC DNA]</scope>
    <source>
        <strain evidence="1 2">DSM 105074</strain>
    </source>
</reference>
<proteinExistence type="predicted"/>
<name>A0A840TMP0_9BACT</name>
<protein>
    <recommendedName>
        <fullName evidence="3">Lipoprotein</fullName>
    </recommendedName>
</protein>
<organism evidence="1 2">
    <name type="scientific">Rhabdobacter roseus</name>
    <dbReference type="NCBI Taxonomy" id="1655419"/>
    <lineage>
        <taxon>Bacteria</taxon>
        <taxon>Pseudomonadati</taxon>
        <taxon>Bacteroidota</taxon>
        <taxon>Cytophagia</taxon>
        <taxon>Cytophagales</taxon>
        <taxon>Cytophagaceae</taxon>
        <taxon>Rhabdobacter</taxon>
    </lineage>
</organism>
<dbReference type="EMBL" id="JACHGF010000005">
    <property type="protein sequence ID" value="MBB5285526.1"/>
    <property type="molecule type" value="Genomic_DNA"/>
</dbReference>
<dbReference type="Proteomes" id="UP000557307">
    <property type="component" value="Unassembled WGS sequence"/>
</dbReference>
<keyword evidence="2" id="KW-1185">Reference proteome</keyword>
<evidence type="ECO:0000313" key="2">
    <source>
        <dbReference type="Proteomes" id="UP000557307"/>
    </source>
</evidence>